<dbReference type="Pfam" id="PF03334">
    <property type="entry name" value="PhaG_MnhG_YufB"/>
    <property type="match status" value="1"/>
</dbReference>
<keyword evidence="5" id="KW-1185">Reference proteome</keyword>
<dbReference type="Proteomes" id="UP000548685">
    <property type="component" value="Unassembled WGS sequence"/>
</dbReference>
<keyword evidence="1" id="KW-0472">Membrane</keyword>
<keyword evidence="1" id="KW-1133">Transmembrane helix</keyword>
<dbReference type="GO" id="GO:0015297">
    <property type="term" value="F:antiporter activity"/>
    <property type="evidence" value="ECO:0007669"/>
    <property type="project" value="InterPro"/>
</dbReference>
<feature type="transmembrane region" description="Helical" evidence="1">
    <location>
        <begin position="12"/>
        <end position="31"/>
    </location>
</feature>
<dbReference type="EMBL" id="JACICE010000002">
    <property type="protein sequence ID" value="MBB3775390.1"/>
    <property type="molecule type" value="Genomic_DNA"/>
</dbReference>
<dbReference type="AlphaFoldDB" id="A0A6I4ULK0"/>
<sequence>MIGGASLPELIVSTLIVLGGAFALIGSWGLVRLPSLLDRLHGPTKATLISRPTISVPPG</sequence>
<dbReference type="GO" id="GO:0098662">
    <property type="term" value="P:inorganic cation transmembrane transport"/>
    <property type="evidence" value="ECO:0007669"/>
    <property type="project" value="InterPro"/>
</dbReference>
<keyword evidence="1" id="KW-0812">Transmembrane</keyword>
<organism evidence="3 4">
    <name type="scientific">Erythrobacter ramosus</name>
    <dbReference type="NCBI Taxonomy" id="35811"/>
    <lineage>
        <taxon>Bacteria</taxon>
        <taxon>Pseudomonadati</taxon>
        <taxon>Pseudomonadota</taxon>
        <taxon>Alphaproteobacteria</taxon>
        <taxon>Sphingomonadales</taxon>
        <taxon>Erythrobacteraceae</taxon>
        <taxon>Erythrobacter/Porphyrobacter group</taxon>
        <taxon>Erythrobacter</taxon>
    </lineage>
</organism>
<comment type="caution">
    <text evidence="3">The sequence shown here is derived from an EMBL/GenBank/DDBJ whole genome shotgun (WGS) entry which is preliminary data.</text>
</comment>
<reference evidence="2 5" key="2">
    <citation type="submission" date="2020-08" db="EMBL/GenBank/DDBJ databases">
        <title>Genomic Encyclopedia of Type Strains, Phase IV (KMG-IV): sequencing the most valuable type-strain genomes for metagenomic binning, comparative biology and taxonomic classification.</title>
        <authorList>
            <person name="Goeker M."/>
        </authorList>
    </citation>
    <scope>NUCLEOTIDE SEQUENCE [LARGE SCALE GENOMIC DNA]</scope>
    <source>
        <strain evidence="2 5">DSM 8510</strain>
    </source>
</reference>
<name>A0A6I4ULK0_9SPHN</name>
<evidence type="ECO:0000256" key="1">
    <source>
        <dbReference type="SAM" id="Phobius"/>
    </source>
</evidence>
<protein>
    <submittedName>
        <fullName evidence="2">Monovalent cation/proton antiporter MnhG/PhaG subunit</fullName>
    </submittedName>
</protein>
<dbReference type="Proteomes" id="UP000430021">
    <property type="component" value="Unassembled WGS sequence"/>
</dbReference>
<dbReference type="InterPro" id="IPR005133">
    <property type="entry name" value="PhaG_MnhG_YufB"/>
</dbReference>
<gene>
    <name evidence="2" type="ORF">FHS52_001359</name>
    <name evidence="3" type="ORF">GRI59_12875</name>
</gene>
<evidence type="ECO:0000313" key="2">
    <source>
        <dbReference type="EMBL" id="MBB3775390.1"/>
    </source>
</evidence>
<accession>A0A6I4ULK0</accession>
<evidence type="ECO:0000313" key="4">
    <source>
        <dbReference type="Proteomes" id="UP000430021"/>
    </source>
</evidence>
<evidence type="ECO:0000313" key="3">
    <source>
        <dbReference type="EMBL" id="MXP39498.1"/>
    </source>
</evidence>
<dbReference type="EMBL" id="WTYB01000002">
    <property type="protein sequence ID" value="MXP39498.1"/>
    <property type="molecule type" value="Genomic_DNA"/>
</dbReference>
<dbReference type="OrthoDB" id="4427992at2"/>
<dbReference type="RefSeq" id="WP_160761527.1">
    <property type="nucleotide sequence ID" value="NZ_JACICE010000002.1"/>
</dbReference>
<reference evidence="3 4" key="1">
    <citation type="submission" date="2019-12" db="EMBL/GenBank/DDBJ databases">
        <title>Genomic-based taxomic classification of the family Erythrobacteraceae.</title>
        <authorList>
            <person name="Xu L."/>
        </authorList>
    </citation>
    <scope>NUCLEOTIDE SEQUENCE [LARGE SCALE GENOMIC DNA]</scope>
    <source>
        <strain evidence="3 4">JCM 10282</strain>
    </source>
</reference>
<evidence type="ECO:0000313" key="5">
    <source>
        <dbReference type="Proteomes" id="UP000548685"/>
    </source>
</evidence>
<proteinExistence type="predicted"/>